<keyword evidence="3" id="KW-0378">Hydrolase</keyword>
<keyword evidence="2" id="KW-0472">Membrane</keyword>
<sequence length="189" mass="19139">MSDLPPPPPSGPPPSGPPPSGPPPAGPPPAGPPAAGPSAAGGPTSGRSKAPWIVGLALVAVLAVVVVLVVTLTGSKAAEDARSVQDVADIAVDAAQDLDVDAGVDLLCEAPGASDRDQLESLIDEARDRAGTDDPDVDYEISDVEGDKSGSFRVHVTSDEQGLEDQELDFVVRVDVRGERSCIAGLQPE</sequence>
<dbReference type="RefSeq" id="WP_140011147.1">
    <property type="nucleotide sequence ID" value="NZ_JBHMDG010000022.1"/>
</dbReference>
<feature type="region of interest" description="Disordered" evidence="1">
    <location>
        <begin position="1"/>
        <end position="47"/>
    </location>
</feature>
<keyword evidence="2" id="KW-0812">Transmembrane</keyword>
<feature type="transmembrane region" description="Helical" evidence="2">
    <location>
        <begin position="52"/>
        <end position="72"/>
    </location>
</feature>
<proteinExistence type="predicted"/>
<evidence type="ECO:0000313" key="4">
    <source>
        <dbReference type="Proteomes" id="UP001589750"/>
    </source>
</evidence>
<gene>
    <name evidence="3" type="ORF">ACFFRI_16085</name>
</gene>
<evidence type="ECO:0000256" key="1">
    <source>
        <dbReference type="SAM" id="MobiDB-lite"/>
    </source>
</evidence>
<dbReference type="Proteomes" id="UP001589750">
    <property type="component" value="Unassembled WGS sequence"/>
</dbReference>
<reference evidence="3 4" key="1">
    <citation type="submission" date="2024-09" db="EMBL/GenBank/DDBJ databases">
        <authorList>
            <person name="Sun Q."/>
            <person name="Mori K."/>
        </authorList>
    </citation>
    <scope>NUCLEOTIDE SEQUENCE [LARGE SCALE GENOMIC DNA]</scope>
    <source>
        <strain evidence="3 4">JCM 9626</strain>
    </source>
</reference>
<dbReference type="GO" id="GO:0016787">
    <property type="term" value="F:hydrolase activity"/>
    <property type="evidence" value="ECO:0007669"/>
    <property type="project" value="UniProtKB-KW"/>
</dbReference>
<dbReference type="EMBL" id="JBHMDG010000022">
    <property type="protein sequence ID" value="MFB9314577.1"/>
    <property type="molecule type" value="Genomic_DNA"/>
</dbReference>
<comment type="caution">
    <text evidence="3">The sequence shown here is derived from an EMBL/GenBank/DDBJ whole genome shotgun (WGS) entry which is preliminary data.</text>
</comment>
<protein>
    <submittedName>
        <fullName evidence="3">Glycoside hydrolase family 18 protein</fullName>
    </submittedName>
</protein>
<feature type="compositionally biased region" description="Pro residues" evidence="1">
    <location>
        <begin position="1"/>
        <end position="35"/>
    </location>
</feature>
<evidence type="ECO:0000313" key="3">
    <source>
        <dbReference type="EMBL" id="MFB9314577.1"/>
    </source>
</evidence>
<organism evidence="3 4">
    <name type="scientific">Nocardioides plantarum</name>
    <dbReference type="NCBI Taxonomy" id="29299"/>
    <lineage>
        <taxon>Bacteria</taxon>
        <taxon>Bacillati</taxon>
        <taxon>Actinomycetota</taxon>
        <taxon>Actinomycetes</taxon>
        <taxon>Propionibacteriales</taxon>
        <taxon>Nocardioidaceae</taxon>
        <taxon>Nocardioides</taxon>
    </lineage>
</organism>
<accession>A0ABV5KCV1</accession>
<keyword evidence="2" id="KW-1133">Transmembrane helix</keyword>
<evidence type="ECO:0000256" key="2">
    <source>
        <dbReference type="SAM" id="Phobius"/>
    </source>
</evidence>
<name>A0ABV5KCV1_9ACTN</name>
<keyword evidence="4" id="KW-1185">Reference proteome</keyword>